<dbReference type="InterPro" id="IPR013594">
    <property type="entry name" value="Dynein_heavy_tail"/>
</dbReference>
<feature type="coiled-coil region" evidence="18">
    <location>
        <begin position="3481"/>
        <end position="3550"/>
    </location>
</feature>
<evidence type="ECO:0000256" key="3">
    <source>
        <dbReference type="ARBA" id="ARBA00022490"/>
    </source>
</evidence>
<comment type="similarity">
    <text evidence="2">Belongs to the dynein heavy chain family.</text>
</comment>
<dbReference type="Gene3D" id="3.10.490.20">
    <property type="match status" value="1"/>
</dbReference>
<dbReference type="SMART" id="SM00382">
    <property type="entry name" value="AAA"/>
    <property type="match status" value="2"/>
</dbReference>
<dbReference type="GO" id="GO:0051959">
    <property type="term" value="F:dynein light intermediate chain binding"/>
    <property type="evidence" value="ECO:0007669"/>
    <property type="project" value="InterPro"/>
</dbReference>
<dbReference type="Pfam" id="PF17852">
    <property type="entry name" value="Dynein_AAA_lid"/>
    <property type="match status" value="1"/>
</dbReference>
<dbReference type="InterPro" id="IPR042228">
    <property type="entry name" value="Dynein_linker_3"/>
</dbReference>
<dbReference type="FunFam" id="1.20.140.100:FF:000001">
    <property type="entry name" value="dynein heavy chain 17, axonemal"/>
    <property type="match status" value="1"/>
</dbReference>
<keyword evidence="6" id="KW-0547">Nucleotide-binding</keyword>
<keyword evidence="5" id="KW-0677">Repeat</keyword>
<dbReference type="Gene3D" id="3.40.50.300">
    <property type="entry name" value="P-loop containing nucleotide triphosphate hydrolases"/>
    <property type="match status" value="5"/>
</dbReference>
<accession>A0A250XPN4</accession>
<dbReference type="FunFam" id="3.40.50.300:FF:000049">
    <property type="entry name" value="Dynein, axonemal, heavy chain 5"/>
    <property type="match status" value="1"/>
</dbReference>
<evidence type="ECO:0000256" key="12">
    <source>
        <dbReference type="ARBA" id="ARBA00023069"/>
    </source>
</evidence>
<keyword evidence="13" id="KW-0505">Motor protein</keyword>
<keyword evidence="11 18" id="KW-0175">Coiled coil</keyword>
<keyword evidence="10" id="KW-0243">Dynein</keyword>
<feature type="coiled-coil region" evidence="18">
    <location>
        <begin position="3174"/>
        <end position="3215"/>
    </location>
</feature>
<dbReference type="PANTHER" id="PTHR45703">
    <property type="entry name" value="DYNEIN HEAVY CHAIN"/>
    <property type="match status" value="1"/>
</dbReference>
<dbReference type="Gene3D" id="1.20.58.1120">
    <property type="match status" value="1"/>
</dbReference>
<dbReference type="Pfam" id="PF12780">
    <property type="entry name" value="AAA_8"/>
    <property type="match status" value="1"/>
</dbReference>
<reference evidence="21 22" key="1">
    <citation type="submission" date="2017-08" db="EMBL/GenBank/DDBJ databases">
        <title>Acidophilic green algal genome provides insights into adaptation to an acidic environment.</title>
        <authorList>
            <person name="Hirooka S."/>
            <person name="Hirose Y."/>
            <person name="Kanesaki Y."/>
            <person name="Higuchi S."/>
            <person name="Fujiwara T."/>
            <person name="Onuma R."/>
            <person name="Era A."/>
            <person name="Ohbayashi R."/>
            <person name="Uzuka A."/>
            <person name="Nozaki H."/>
            <person name="Yoshikawa H."/>
            <person name="Miyagishima S.Y."/>
        </authorList>
    </citation>
    <scope>NUCLEOTIDE SEQUENCE [LARGE SCALE GENOMIC DNA]</scope>
    <source>
        <strain evidence="21 22">NIES-2499</strain>
    </source>
</reference>
<evidence type="ECO:0000256" key="6">
    <source>
        <dbReference type="ARBA" id="ARBA00022741"/>
    </source>
</evidence>
<keyword evidence="7" id="KW-0970">Cilium biogenesis/degradation</keyword>
<dbReference type="GO" id="GO:0036159">
    <property type="term" value="P:inner dynein arm assembly"/>
    <property type="evidence" value="ECO:0007669"/>
    <property type="project" value="UniProtKB-ARBA"/>
</dbReference>
<comment type="function">
    <text evidence="16">Force generating protein of eukaryotic cilia and flagella. Produces force towards the minus ends of microtubules. Dynein has ATPase activity; the force-producing power stroke is thought to occur on release of ADP.</text>
</comment>
<dbReference type="FunFam" id="1.20.58.1120:FF:000001">
    <property type="entry name" value="dynein heavy chain 2, axonemal"/>
    <property type="match status" value="1"/>
</dbReference>
<dbReference type="Gene3D" id="1.10.8.1220">
    <property type="match status" value="1"/>
</dbReference>
<dbReference type="Pfam" id="PF12775">
    <property type="entry name" value="AAA_7"/>
    <property type="match status" value="1"/>
</dbReference>
<dbReference type="Pfam" id="PF03028">
    <property type="entry name" value="Dynein_heavy"/>
    <property type="match status" value="1"/>
</dbReference>
<dbReference type="FunFam" id="3.10.490.20:FF:000009">
    <property type="entry name" value="Dynein heavy chain 4"/>
    <property type="match status" value="1"/>
</dbReference>
<dbReference type="FunFam" id="1.10.8.710:FF:000003">
    <property type="entry name" value="Dynein axonemal heavy chain 5"/>
    <property type="match status" value="1"/>
</dbReference>
<dbReference type="InterPro" id="IPR041589">
    <property type="entry name" value="DNAH3_AAA_lid_1"/>
</dbReference>
<dbReference type="InterPro" id="IPR043160">
    <property type="entry name" value="Dynein_C_barrel"/>
</dbReference>
<dbReference type="Gene3D" id="6.10.140.1060">
    <property type="match status" value="1"/>
</dbReference>
<dbReference type="Pfam" id="PF08393">
    <property type="entry name" value="DHC_N2"/>
    <property type="match status" value="1"/>
</dbReference>
<dbReference type="FunFam" id="3.20.180.20:FF:000001">
    <property type="entry name" value="Dynein axonemal heavy chain 5"/>
    <property type="match status" value="1"/>
</dbReference>
<dbReference type="Gene3D" id="1.20.140.100">
    <property type="entry name" value="Dynein heavy chain, N-terminal domain 2"/>
    <property type="match status" value="1"/>
</dbReference>
<dbReference type="Gene3D" id="3.20.180.20">
    <property type="entry name" value="Dynein heavy chain, N-terminal domain 2"/>
    <property type="match status" value="1"/>
</dbReference>
<dbReference type="InterPro" id="IPR024317">
    <property type="entry name" value="Dynein_heavy_chain_D4_dom"/>
</dbReference>
<comment type="subunit">
    <text evidence="17">Consists of at least 3 heavy chains (alpha, beta and gamma), 2 intermediate chains and 8 light chains.</text>
</comment>
<evidence type="ECO:0000256" key="17">
    <source>
        <dbReference type="ARBA" id="ARBA00065818"/>
    </source>
</evidence>
<feature type="compositionally biased region" description="Basic and acidic residues" evidence="19">
    <location>
        <begin position="1123"/>
        <end position="1137"/>
    </location>
</feature>
<keyword evidence="12" id="KW-0969">Cilium</keyword>
<evidence type="ECO:0000256" key="8">
    <source>
        <dbReference type="ARBA" id="ARBA00022840"/>
    </source>
</evidence>
<keyword evidence="8" id="KW-0067">ATP-binding</keyword>
<evidence type="ECO:0000256" key="14">
    <source>
        <dbReference type="ARBA" id="ARBA00023212"/>
    </source>
</evidence>
<dbReference type="GO" id="GO:0005524">
    <property type="term" value="F:ATP binding"/>
    <property type="evidence" value="ECO:0007669"/>
    <property type="project" value="UniProtKB-KW"/>
</dbReference>
<dbReference type="FunFam" id="3.40.50.300:FF:000320">
    <property type="entry name" value="Dynein, axonemal, heavy chain 5"/>
    <property type="match status" value="1"/>
</dbReference>
<dbReference type="Pfam" id="PF17857">
    <property type="entry name" value="AAA_lid_1"/>
    <property type="match status" value="1"/>
</dbReference>
<dbReference type="InterPro" id="IPR041658">
    <property type="entry name" value="AAA_lid_11"/>
</dbReference>
<feature type="domain" description="AAA+ ATPase" evidence="20">
    <location>
        <begin position="1745"/>
        <end position="1846"/>
    </location>
</feature>
<evidence type="ECO:0000256" key="16">
    <source>
        <dbReference type="ARBA" id="ARBA00058146"/>
    </source>
</evidence>
<evidence type="ECO:0000256" key="11">
    <source>
        <dbReference type="ARBA" id="ARBA00023054"/>
    </source>
</evidence>
<dbReference type="STRING" id="1157962.A0A250XPN4"/>
<evidence type="ECO:0000256" key="9">
    <source>
        <dbReference type="ARBA" id="ARBA00022846"/>
    </source>
</evidence>
<evidence type="ECO:0000256" key="10">
    <source>
        <dbReference type="ARBA" id="ARBA00023017"/>
    </source>
</evidence>
<dbReference type="Pfam" id="PF18198">
    <property type="entry name" value="AAA_lid_11"/>
    <property type="match status" value="1"/>
</dbReference>
<dbReference type="Gene3D" id="1.10.8.720">
    <property type="entry name" value="Region D6 of dynein motor"/>
    <property type="match status" value="1"/>
</dbReference>
<dbReference type="FunFam" id="3.40.50.300:FF:000063">
    <property type="entry name" value="dynein heavy chain 6, axonemal"/>
    <property type="match status" value="1"/>
</dbReference>
<dbReference type="GO" id="GO:0008569">
    <property type="term" value="F:minus-end-directed microtubule motor activity"/>
    <property type="evidence" value="ECO:0007669"/>
    <property type="project" value="InterPro"/>
</dbReference>
<dbReference type="InterPro" id="IPR041466">
    <property type="entry name" value="Dynein_AAA5_ext"/>
</dbReference>
<dbReference type="GO" id="GO:0005874">
    <property type="term" value="C:microtubule"/>
    <property type="evidence" value="ECO:0007669"/>
    <property type="project" value="UniProtKB-KW"/>
</dbReference>
<keyword evidence="14" id="KW-0206">Cytoskeleton</keyword>
<dbReference type="PANTHER" id="PTHR45703:SF8">
    <property type="entry name" value="DYNEINS HEAVY CHAIN"/>
    <property type="match status" value="1"/>
</dbReference>
<evidence type="ECO:0000256" key="19">
    <source>
        <dbReference type="SAM" id="MobiDB-lite"/>
    </source>
</evidence>
<dbReference type="FunFam" id="1.20.1270.280:FF:000003">
    <property type="entry name" value="Dynein axonemal heavy chain 17"/>
    <property type="match status" value="1"/>
</dbReference>
<dbReference type="GO" id="GO:0045505">
    <property type="term" value="F:dynein intermediate chain binding"/>
    <property type="evidence" value="ECO:0007669"/>
    <property type="project" value="InterPro"/>
</dbReference>
<dbReference type="GO" id="GO:0036156">
    <property type="term" value="C:inner dynein arm"/>
    <property type="evidence" value="ECO:0007669"/>
    <property type="project" value="UniProtKB-ARBA"/>
</dbReference>
<dbReference type="Gene3D" id="1.10.472.130">
    <property type="match status" value="1"/>
</dbReference>
<dbReference type="Pfam" id="PF18199">
    <property type="entry name" value="Dynein_C"/>
    <property type="match status" value="1"/>
</dbReference>
<dbReference type="OrthoDB" id="10251809at2759"/>
<dbReference type="GO" id="GO:0007018">
    <property type="term" value="P:microtubule-based movement"/>
    <property type="evidence" value="ECO:0007669"/>
    <property type="project" value="InterPro"/>
</dbReference>
<dbReference type="FunFam" id="1.20.920.20:FF:000001">
    <property type="entry name" value="dynein heavy chain 2, axonemal"/>
    <property type="match status" value="1"/>
</dbReference>
<evidence type="ECO:0000256" key="18">
    <source>
        <dbReference type="SAM" id="Coils"/>
    </source>
</evidence>
<dbReference type="InterPro" id="IPR024743">
    <property type="entry name" value="Dynein_HC_stalk"/>
</dbReference>
<evidence type="ECO:0000256" key="13">
    <source>
        <dbReference type="ARBA" id="ARBA00023175"/>
    </source>
</evidence>
<feature type="domain" description="AAA+ ATPase" evidence="20">
    <location>
        <begin position="2354"/>
        <end position="2500"/>
    </location>
</feature>
<evidence type="ECO:0000313" key="21">
    <source>
        <dbReference type="EMBL" id="GAX84909.1"/>
    </source>
</evidence>
<dbReference type="Pfam" id="PF12781">
    <property type="entry name" value="AAA_9"/>
    <property type="match status" value="1"/>
</dbReference>
<proteinExistence type="inferred from homology"/>
<dbReference type="Proteomes" id="UP000232323">
    <property type="component" value="Unassembled WGS sequence"/>
</dbReference>
<dbReference type="SUPFAM" id="SSF52540">
    <property type="entry name" value="P-loop containing nucleoside triphosphate hydrolases"/>
    <property type="match status" value="4"/>
</dbReference>
<dbReference type="EMBL" id="BEGY01000140">
    <property type="protein sequence ID" value="GAX84909.1"/>
    <property type="molecule type" value="Genomic_DNA"/>
</dbReference>
<comment type="caution">
    <text evidence="21">The sequence shown here is derived from an EMBL/GenBank/DDBJ whole genome shotgun (WGS) entry which is preliminary data.</text>
</comment>
<dbReference type="InterPro" id="IPR027417">
    <property type="entry name" value="P-loop_NTPase"/>
</dbReference>
<evidence type="ECO:0000256" key="15">
    <source>
        <dbReference type="ARBA" id="ARBA00023273"/>
    </source>
</evidence>
<evidence type="ECO:0000256" key="5">
    <source>
        <dbReference type="ARBA" id="ARBA00022737"/>
    </source>
</evidence>
<dbReference type="Gene3D" id="1.20.1270.280">
    <property type="match status" value="1"/>
</dbReference>
<dbReference type="InterPro" id="IPR041228">
    <property type="entry name" value="Dynein_C"/>
</dbReference>
<feature type="coiled-coil region" evidence="18">
    <location>
        <begin position="1609"/>
        <end position="1655"/>
    </location>
</feature>
<dbReference type="InterPro" id="IPR003593">
    <property type="entry name" value="AAA+_ATPase"/>
</dbReference>
<keyword evidence="3" id="KW-0963">Cytoplasm</keyword>
<gene>
    <name evidence="21" type="ORF">CEUSTIGMA_g12330.t1</name>
</gene>
<dbReference type="InterPro" id="IPR013602">
    <property type="entry name" value="Dynein_heavy_linker"/>
</dbReference>
<keyword evidence="15" id="KW-0966">Cell projection</keyword>
<keyword evidence="9" id="KW-0282">Flagellum</keyword>
<dbReference type="Gene3D" id="1.10.8.710">
    <property type="match status" value="1"/>
</dbReference>
<dbReference type="InterPro" id="IPR035706">
    <property type="entry name" value="AAA_9"/>
</dbReference>
<dbReference type="InterPro" id="IPR043157">
    <property type="entry name" value="Dynein_AAA1S"/>
</dbReference>
<protein>
    <recommendedName>
        <fullName evidence="20">AAA+ ATPase domain-containing protein</fullName>
    </recommendedName>
</protein>
<dbReference type="Gene3D" id="1.20.920.30">
    <property type="match status" value="1"/>
</dbReference>
<evidence type="ECO:0000256" key="1">
    <source>
        <dbReference type="ARBA" id="ARBA00004611"/>
    </source>
</evidence>
<dbReference type="InterPro" id="IPR042219">
    <property type="entry name" value="AAA_lid_11_sf"/>
</dbReference>
<feature type="coiled-coil region" evidence="18">
    <location>
        <begin position="2932"/>
        <end position="2987"/>
    </location>
</feature>
<evidence type="ECO:0000256" key="4">
    <source>
        <dbReference type="ARBA" id="ARBA00022701"/>
    </source>
</evidence>
<dbReference type="FunFam" id="1.20.920.30:FF:000003">
    <property type="entry name" value="Dynein axonemal heavy chain 17"/>
    <property type="match status" value="1"/>
</dbReference>
<dbReference type="Pfam" id="PF08385">
    <property type="entry name" value="DHC_N1"/>
    <property type="match status" value="1"/>
</dbReference>
<evidence type="ECO:0000259" key="20">
    <source>
        <dbReference type="SMART" id="SM00382"/>
    </source>
</evidence>
<dbReference type="InterPro" id="IPR042222">
    <property type="entry name" value="Dynein_2_N"/>
</dbReference>
<dbReference type="FunFam" id="1.10.8.720:FF:000002">
    <property type="entry name" value="Dynein heavy chain 9, axonemal"/>
    <property type="match status" value="1"/>
</dbReference>
<evidence type="ECO:0000313" key="22">
    <source>
        <dbReference type="Proteomes" id="UP000232323"/>
    </source>
</evidence>
<dbReference type="FunFam" id="3.40.50.300:FF:002141">
    <property type="entry name" value="Dynein heavy chain"/>
    <property type="match status" value="1"/>
</dbReference>
<comment type="subcellular location">
    <subcellularLocation>
        <location evidence="1">Cytoplasm</location>
        <location evidence="1">Cytoskeleton</location>
        <location evidence="1">Flagellum axoneme</location>
    </subcellularLocation>
</comment>
<keyword evidence="4" id="KW-0493">Microtubule</keyword>
<feature type="region of interest" description="Disordered" evidence="19">
    <location>
        <begin position="1117"/>
        <end position="1137"/>
    </location>
</feature>
<dbReference type="InterPro" id="IPR035699">
    <property type="entry name" value="AAA_6"/>
</dbReference>
<sequence>MADDEEKAKAVPHGKDTRFEFLTERICSSLKVKDEQVTKSSDYRTPFVSFLDTPSVMRLLVFVDGKELTATNKPPGKFKQKKTLYFIKSSPAKLDNDSIRKNVIIGEIGENPLETLAVVAQDVFMPLLTSPANQQGWPDVVAKEVTENMHKYVSNILVTIGQMKGQTLLPLPPQSTLPQPVQGADLSLKDQDKIHILESAIVTWTKQIKNVLKADPDTPLKEPKAYPGPMVEVNFWSERASNLNSIHDQLCGEKIQKVVKILELARSTYFPAFQRLFQEVELARKEANDNVKFLKPLKKYLEKLNQLDEFTALVELFKPVMHTLMLIWKHSGHYNVAPRFVTLVLEICNDLIMQACKFIPGPELIQMEPAEAVDKLRLAIRVLANFKQFYFEYRGKSVVECKDNPWKFQNSSLFQRLDSFMERSHDMMDMMSTCVQFNKLERVEIGGTKGKVLTNGVKAIHTDFQTAVEKFKGVEYDVMDTDAKQFDEDFFSFRVVVKELERRLAAIIIQAFDDCTTINMTFKLLESFEGLLDREVIAVDLEKKNADLLVTYAADLKDVQDLFHTYRDRPVVARNSAPHSGAAAWVRGLKERIEEPMSKLVSAAKSAMDSDLGREIQKTYDNLIMAMEEYENKAFSVWSEQVALTSDEKLNQPLLVTLDGPAGPGGAPRLGVNFDPDLVRLLRETKYFLLLKFEVPESALLIFQNSDQFRMLISSLELICSIYNRIQSSILPVEAPLVQQKLEAVELALKRGQEDLNWRSEGIDVYIRESMELVKDVDMILTTIKDNVKETTKILKSWEKNLMFERKEGKTYTFEELNDSFKQLIQQRHSEIRDGGKEITKLLSSSNRVLKVSKGVATWKKYVDYFSDIVIDGFSNVIIATIRYLLNQLDPEILAARVDSAPLMEIQLELVANEIVWKPELTEGKVATSVRDMCRKWLKSFVEIGQLMKRLDVGEGNYMKELEEDYDVSDSMNQVMEVSLANEMQCEHFKAQFQKFDYLWTKDLQVTLREFLDAEGRVLADKTKDDPPLAKFEEQIAKYKALANEINSLPSLQTVGWLKINAKPLRTALSTWVSKWINLFVQYLQEKVVNSMTDLYAFMDSASKILDMKVLGEVPEESADDPYAEKEEITPEQKEKENAMKRKALYDIMTCMRDVRKRTERTDTMFEPLRNTVASLNAFGITLNETVGTVMFTFNDWSKTSWDRIDVDFLVEESKKLTKDIKTINKAVRNYEVFRLLEEALKGMLTSLPLVQDLHHPAMRDRHWTLLMQTTGKQFVMDDKFCLGDLLALELHNYVDACQEIVDRAQKELNIEKQLKKIEDTWAGLNLSFAPYQDTDTTAMSIEDVVTECLENDNLQLQNMSAQKYVQTNPMFMEAVGKWQKNLGTVDSVMACWLDVQKKWQALESIFIGSADIRVQLPEDSKRFDAINADFQELMRSAPDITNVVEACNLDGRQERLENMLSQLEMCEKALQDYLETKRIAFPRFYFVAPADLLDILSKGSNPQLILRHLPKCFDNVHNLTFKKSEAGDLTKQAIGMHSGEGEYVEFASDCICDGPVETWLQTVVDSMKQALTVEFRKAIPTYDEMPRTQWLYKYSVQNTIVVSRTFYTQEVNEAFDELEEGNEDAMKNEFDRQVQQLADLIDEINKEQTSLDRKKLITLCTIDVHARDVLTRLIEERVEDGMCFQWQSQLRYSQSEKTKACQVNICDAEIAYNYEYIGNCGCLCITPLTDRCYITLTQAQRLVLGGAPAGPAGTGKTESTKDLARALGVQCYVFNCSDQMDYKAMGQIYKGLAQTGAWGCFDEFNRIPVAVLSVCSTQYKTVLDAIRARKEKFLFDEVEVVLKQTVMAFITMNPGYPGRAELPESLKALFRPVSMVVPDLALICEIMLMAEGFQMSKILSRKFVILYKLCEDLLSKSRHYDWKLRAIKTTLYVAGGMKRAAPELSEDKVLLRALRDFNLGKLTSDDTSIFMGLLNDLFPKTLELVPRAIDRVFEGKIREAAIELGYQPDEMFLLKISQLRELFVVRWSVFLLGPAGCGKTAIWRTLMKAQLALGEKTIYRPVNPKAVTRNELYGNLHPATREWKEGLMSVTFRDMSNNKINKHQWIVLDGDIDAEWIESMNTVMDDNKMLTLASNERIPLTASMRLLLEINHMIHCSPATVSRGGVIYVNAEDVGWKPVVDSWIEKLEAVEYRPLLQALFTRYVDVTLEYCRRNFKYVVPLPAVNQVMTVCKILEGILPTESVRGAPPPDKKLLEYNFVFACVWAFGGCMLVDKVYDYRTQFSKWWISEWKNVQFPEKGLVFDYFVDEAQCLMVPWEEKVAKFQYMLGDFSSMFVNTVETTRLTYFLDSLVANKHHVMFVGNTGTGKTAIMLNKLKNMDAEAMSYYTVNMNSFSDAPSLQVILEQPLEKKSGVRYGPPGSRRLVYFIDDMNMPFVDKYDTQSAIELLRQMIDYNGWYDKVKILLKEIIKCQYVACMNPTAGSFNITPRMQRQFMTLAVQMPPPDIVRSIYYQLIDGHINSFEPDVAKLSNKIVDATIELHRNVMNNFLPSAVKFHYQFNLREMTNMTQGICRMIKEYYREPLKVARLWVHEAERVFRDRMVNDADMTKFDEFRYAVTKKYFDDCGGITTIEERPLLYCSFLQSTADDVPIYTNVSTYEALRKVLDDKLREYNETNAVMDLVLFQQAMEHITRISRIIDLPRGNAMLVGVGGSGKQSLARLASFICGYEVFQISVSSTYGVNEFKENLLSLYRKAGTKGVPMTFLMTDNQIVKEVFLVYINDLLSTGYIADLFTPEDKEAFCNAVRNECKAAGILDSMENLWSFFIDKVRKFLHIVLCFSPVGDKFRIRARQFPALVNCTMFDWFHSWPNEALVSVAQRFLVEVPAIEESVRESVANHMAYAHQCVTEASVRYMEAFRRYNYTTPKSYLELISLYKSLLERKRSELKAAKERLENGVDKIAQASAQVADLQKALKDEQIIVEEKKAQTDELIVSIGKEKAIVDDAVEAGREDEEASAKLAAEVMAFQEECANDLKAAEPVIAEAEAALNSLDKNSLGELKSFGSPAPDVISVVSAVIVLTAPGGKIPKDLSWAAGKKMMGNVDQFLKSLISFDKDNTPENCCAQVERDFLSQPGFTPDNIRSKSSAAAGLCAWVINICKYFRIYQVVAPKRAALAEANKRLENANKKLSGIRAKVKDLQDRVATLEEGLMKATIDKNNAVAQAEKTLRKAGLADRLINGLSGENARWGSEIKRMEVVEGKLVGDVLMASAFVSYAAPFNMMFRQSLLNEKWIPDLIDRAIPMSQGIMPLDLLTNASISAKWANEGLPTDPLSIENGAIMSNASRWALMIDPQLQGIKWIMNREEANGLVIIQQSQHKYIDKVIYCIENGLPLLLENLPVDIDAVLDPVIGKATMKKGRNIIMKIGDNEVEYDSRFRLYLQTKLSNPHYKPEINAQATLVNFCVTEKGLEDQLLALVVEHERPDLQEQARQLVRQLNEYNITLTELENSLLFRLANAQGDILEDIELIENLEQTKKTSIEIEEKVKLAKQTEINIAKAREVYRPVATRGSLTYFLVDNLNALDRVYHYSMANFVFVLIKGMDMTPGGKDESKVPEAERLGIEEPLEKRVDLLVETTCYIVFAYIAQGLFERHKLIVATQLCMSILKSKGELSFLKFDFLLRGPKVMGVDNPLADWVSDSVWGSVQALKELDDYQNLPDDLIGSSKRWREWMELERPEDEPLPGDWKRMPEFDRLLLFRAVRPDRLTSAMSKFVTGLLGAKYCTSQPYDLERSYQGLFERHKLIVATQLCMSILKSKGELSFLKFDFLLRGPKVMGVDNPLADWVSDSVWGSVQALKELDDYQNLPDDLIGSSKRWREWMELERPEDEPLPGDWKRMPEFDRLLLFRAVRPDRLTSAMSKFVTGLLGAKYCTSQPYDLERSYQDSSPGVPMFVFLSPGVDVAASVEALGRKLGFTADSGKYSSVSLGQGQEPIAMNNLNNAHKNGGWVLLQNIHLTIDWTSGPLEKKVDKLTEGAHPDFRLFLSAEPPPALEKGLPISLLQNSIKLTNEPPEGLKANLRRAYCQFNEEMLESCAKQAEYRSIVFALCYFHAALLERKKFGVGNIPGSTSGIGWNMNYPFNAGDLICCGQTANNYLENNVKVPWDDLRYMFGEIMYGGHIVEDWDRRLANAYLVKYVNETLLEVVEFFPGFNAPGNSLNHKQVLEYLDEQMPPETPLAFGMHPNAEIGFKLREAETFCNSLVQLQPREAGGEGGMSMEEKAKMVLDDLVERLPEQFDMEDIRGRVEEYTPYVMVAIQESERMNMLLAEMKRSLAELDLGLKGDLTMSEPMERLMKAMATDLVPSSWRNLAYPSLRPLGSWLQNLLMRVQQLVEWTAELGVPKVVWLSGLFNPQSFLTAVMQTTARRNDWPLDKTVILTEVTKKQPDQVDAPSRDGAYIHGLTLEGCRWDDKTGVLDDSKPKELFCPMPVILVRAVTVDKAEMKDAYQCPVYCTEARFREEIFTAQLKSKHTWIKWTLAGVCMFLDVV</sequence>
<dbReference type="Pfam" id="PF12777">
    <property type="entry name" value="MT"/>
    <property type="match status" value="1"/>
</dbReference>
<dbReference type="Gene3D" id="1.20.920.20">
    <property type="match status" value="1"/>
</dbReference>
<evidence type="ECO:0000256" key="2">
    <source>
        <dbReference type="ARBA" id="ARBA00008887"/>
    </source>
</evidence>
<keyword evidence="22" id="KW-1185">Reference proteome</keyword>
<organism evidence="21 22">
    <name type="scientific">Chlamydomonas eustigma</name>
    <dbReference type="NCBI Taxonomy" id="1157962"/>
    <lineage>
        <taxon>Eukaryota</taxon>
        <taxon>Viridiplantae</taxon>
        <taxon>Chlorophyta</taxon>
        <taxon>core chlorophytes</taxon>
        <taxon>Chlorophyceae</taxon>
        <taxon>CS clade</taxon>
        <taxon>Chlamydomonadales</taxon>
        <taxon>Chlamydomonadaceae</taxon>
        <taxon>Chlamydomonas</taxon>
    </lineage>
</organism>
<name>A0A250XPN4_9CHLO</name>
<dbReference type="InterPro" id="IPR026983">
    <property type="entry name" value="DHC"/>
</dbReference>
<dbReference type="FunFam" id="1.10.287.2620:FF:000002">
    <property type="entry name" value="Dynein heavy chain 2, axonemal"/>
    <property type="match status" value="1"/>
</dbReference>
<evidence type="ECO:0000256" key="7">
    <source>
        <dbReference type="ARBA" id="ARBA00022794"/>
    </source>
</evidence>
<dbReference type="Pfam" id="PF12774">
    <property type="entry name" value="AAA_6"/>
    <property type="match status" value="1"/>
</dbReference>
<dbReference type="Gene3D" id="1.10.287.2620">
    <property type="match status" value="1"/>
</dbReference>
<dbReference type="InterPro" id="IPR004273">
    <property type="entry name" value="Dynein_heavy_D6_P-loop"/>
</dbReference>